<dbReference type="InterPro" id="IPR011044">
    <property type="entry name" value="Quino_amine_DH_bsu"/>
</dbReference>
<feature type="domain" description="Choice-of-anchor I" evidence="1">
    <location>
        <begin position="51"/>
        <end position="514"/>
    </location>
</feature>
<evidence type="ECO:0000259" key="1">
    <source>
        <dbReference type="Pfam" id="PF22494"/>
    </source>
</evidence>
<dbReference type="Pfam" id="PF22494">
    <property type="entry name" value="choice_anch_I"/>
    <property type="match status" value="1"/>
</dbReference>
<accession>A0ABT7BV34</accession>
<sequence>MYQWQTLKSWVRNLVGTSLVSTLSLFISAEVGSALSLKPIGTYTTGIFDESAAEIIAYDPGTRRLFVTNGAKNQLDILDITDPTQPRLRAAIDLNPYGGGVNSVAVSNGKVAIAIEAKVKQDPGTILFLDSNGRRLNSVKVGALPDMVTFTPDGEKLLVANEGEPNSYDRADSVDPEGSVSIIDLRTGRVTTAEFDGVPMEGHVRIFGPNASVAQDLEPEYITVSADSRTAWVTLQENNAIAILDITTGRFQKVVGLGYKNHSLPRNGLDASDKDNTINIANWPVFGMYQPDSIASYDVNGKTYLVTANEGDSREYDGFVEEERVKDLDPTAFPAAQGLQDDVALGRLIVTNTIGDRNADPRAIYSFGARSFSIWDSNGKLVFDSQDALEQLTAQYFPDFFNSNHSENKLESRSDNKGPEPEALTLGRIGDRTLAFVGLERIGGIVVYDISNPQTPRFLEYANNRDFAGDPEAGNAGDLGPEGLVFIPGTDSPIGQPLLVATNEVSGTTTVYAIAVD</sequence>
<dbReference type="Proteomes" id="UP001232992">
    <property type="component" value="Unassembled WGS sequence"/>
</dbReference>
<evidence type="ECO:0000313" key="3">
    <source>
        <dbReference type="Proteomes" id="UP001232992"/>
    </source>
</evidence>
<organism evidence="2 3">
    <name type="scientific">Roseofilum casamattae BLCC-M143</name>
    <dbReference type="NCBI Taxonomy" id="3022442"/>
    <lineage>
        <taxon>Bacteria</taxon>
        <taxon>Bacillati</taxon>
        <taxon>Cyanobacteriota</taxon>
        <taxon>Cyanophyceae</taxon>
        <taxon>Desertifilales</taxon>
        <taxon>Desertifilaceae</taxon>
        <taxon>Roseofilum</taxon>
        <taxon>Roseofilum casamattae</taxon>
    </lineage>
</organism>
<name>A0ABT7BV34_9CYAN</name>
<protein>
    <submittedName>
        <fullName evidence="2">Choice-of-anchor I family protein</fullName>
    </submittedName>
</protein>
<dbReference type="RefSeq" id="WP_283757709.1">
    <property type="nucleotide sequence ID" value="NZ_JAQOSQ010000005.1"/>
</dbReference>
<reference evidence="2 3" key="1">
    <citation type="submission" date="2023-01" db="EMBL/GenBank/DDBJ databases">
        <title>Novel diversity within Roseofilum (Cyanobacteria; Desertifilaceae) from marine benthic mats with descriptions of four novel species.</title>
        <authorList>
            <person name="Wang Y."/>
            <person name="Berthold D.E."/>
            <person name="Hu J."/>
            <person name="Lefler F.W."/>
            <person name="Laughinghouse H.D. IV."/>
        </authorList>
    </citation>
    <scope>NUCLEOTIDE SEQUENCE [LARGE SCALE GENOMIC DNA]</scope>
    <source>
        <strain evidence="2 3">BLCC-M143</strain>
    </source>
</reference>
<dbReference type="NCBIfam" id="NF038117">
    <property type="entry name" value="choice_anch_I"/>
    <property type="match status" value="1"/>
</dbReference>
<dbReference type="SUPFAM" id="SSF63829">
    <property type="entry name" value="Calcium-dependent phosphotriesterase"/>
    <property type="match status" value="1"/>
</dbReference>
<dbReference type="SUPFAM" id="SSF50969">
    <property type="entry name" value="YVTN repeat-like/Quinoprotein amine dehydrogenase"/>
    <property type="match status" value="1"/>
</dbReference>
<keyword evidence="3" id="KW-1185">Reference proteome</keyword>
<evidence type="ECO:0000313" key="2">
    <source>
        <dbReference type="EMBL" id="MDJ1183056.1"/>
    </source>
</evidence>
<dbReference type="InterPro" id="IPR052956">
    <property type="entry name" value="Mesenchyme-surface_protein"/>
</dbReference>
<dbReference type="PANTHER" id="PTHR46928:SF1">
    <property type="entry name" value="MESENCHYME-SPECIFIC CELL SURFACE GLYCOPROTEIN"/>
    <property type="match status" value="1"/>
</dbReference>
<dbReference type="PANTHER" id="PTHR46928">
    <property type="entry name" value="MESENCHYME-SPECIFIC CELL SURFACE GLYCOPROTEIN"/>
    <property type="match status" value="1"/>
</dbReference>
<comment type="caution">
    <text evidence="2">The sequence shown here is derived from an EMBL/GenBank/DDBJ whole genome shotgun (WGS) entry which is preliminary data.</text>
</comment>
<gene>
    <name evidence="2" type="ORF">PMH09_07605</name>
</gene>
<dbReference type="InterPro" id="IPR055188">
    <property type="entry name" value="Choice_anch_I"/>
</dbReference>
<dbReference type="Gene3D" id="2.130.10.10">
    <property type="entry name" value="YVTN repeat-like/Quinoprotein amine dehydrogenase"/>
    <property type="match status" value="1"/>
</dbReference>
<proteinExistence type="predicted"/>
<dbReference type="EMBL" id="JAQOSQ010000005">
    <property type="protein sequence ID" value="MDJ1183056.1"/>
    <property type="molecule type" value="Genomic_DNA"/>
</dbReference>
<dbReference type="InterPro" id="IPR015943">
    <property type="entry name" value="WD40/YVTN_repeat-like_dom_sf"/>
</dbReference>